<dbReference type="SUPFAM" id="SSF52266">
    <property type="entry name" value="SGNH hydrolase"/>
    <property type="match status" value="1"/>
</dbReference>
<keyword evidence="3" id="KW-1185">Reference proteome</keyword>
<feature type="domain" description="SGNH hydrolase-type esterase" evidence="1">
    <location>
        <begin position="58"/>
        <end position="233"/>
    </location>
</feature>
<dbReference type="InterPro" id="IPR036514">
    <property type="entry name" value="SGNH_hydro_sf"/>
</dbReference>
<dbReference type="Gene3D" id="3.40.50.1110">
    <property type="entry name" value="SGNH hydrolase"/>
    <property type="match status" value="1"/>
</dbReference>
<dbReference type="OrthoDB" id="388542at2"/>
<dbReference type="EMBL" id="FQWD01000010">
    <property type="protein sequence ID" value="SHH40393.1"/>
    <property type="molecule type" value="Genomic_DNA"/>
</dbReference>
<dbReference type="RefSeq" id="WP_073325400.1">
    <property type="nucleotide sequence ID" value="NZ_FQWD01000010.1"/>
</dbReference>
<evidence type="ECO:0000313" key="3">
    <source>
        <dbReference type="Proteomes" id="UP000184520"/>
    </source>
</evidence>
<protein>
    <submittedName>
        <fullName evidence="2">Lysophospholipase L1</fullName>
    </submittedName>
</protein>
<reference evidence="3" key="1">
    <citation type="submission" date="2016-11" db="EMBL/GenBank/DDBJ databases">
        <authorList>
            <person name="Varghese N."/>
            <person name="Submissions S."/>
        </authorList>
    </citation>
    <scope>NUCLEOTIDE SEQUENCE [LARGE SCALE GENOMIC DNA]</scope>
    <source>
        <strain evidence="3">CGMCC 1.8995</strain>
    </source>
</reference>
<evidence type="ECO:0000259" key="1">
    <source>
        <dbReference type="Pfam" id="PF13472"/>
    </source>
</evidence>
<accession>A0A1M5SQZ5</accession>
<proteinExistence type="predicted"/>
<dbReference type="AlphaFoldDB" id="A0A1M5SQZ5"/>
<dbReference type="STRING" id="634436.SAMN05216361_0056"/>
<sequence>MTISTASTLLSTADTQAALAAGKALSDSLSPEQIGPASSAALITSRQVARTNKITVQGDSLADDAFDVVSANQSGWNDWSYLTWFRRYINVSYSISASNLRALASQGTVHLVNTQLPQAIASDCGVAVTMIGTNDLGLGVDVIGNLTTFYDALRDNGIKAVALPVLPHDAADPLTAAEMADACTINRWLFERARVDPNMTYLTGLDVFTDYATGHAVTGYLRDGIHTTKIGAEVLGRALAEQFNAVFAGPSDAAYAVGTNAYDATTNPNGNALPNPFANGTGGSLANGATGTVADSFLVYRSSGSATFGCAASKEVIGTVPHQVVTLSGTGDGYIAIIEQSVALPAGWGEGDTLRGSVNILLDAVGIDYFAVGVWAAPSVGYDGGRTAANGDFPGQVSGRWSADVVVPAGATTIKLSVYAQVKSGVELSGTIKASKFFIEKVN</sequence>
<organism evidence="2 3">
    <name type="scientific">Marisediminitalea aggregata</name>
    <dbReference type="NCBI Taxonomy" id="634436"/>
    <lineage>
        <taxon>Bacteria</taxon>
        <taxon>Pseudomonadati</taxon>
        <taxon>Pseudomonadota</taxon>
        <taxon>Gammaproteobacteria</taxon>
        <taxon>Alteromonadales</taxon>
        <taxon>Alteromonadaceae</taxon>
        <taxon>Marisediminitalea</taxon>
    </lineage>
</organism>
<dbReference type="CDD" id="cd00229">
    <property type="entry name" value="SGNH_hydrolase"/>
    <property type="match status" value="1"/>
</dbReference>
<dbReference type="InterPro" id="IPR013830">
    <property type="entry name" value="SGNH_hydro"/>
</dbReference>
<gene>
    <name evidence="2" type="ORF">SAMN05216361_0056</name>
</gene>
<dbReference type="Pfam" id="PF13472">
    <property type="entry name" value="Lipase_GDSL_2"/>
    <property type="match status" value="1"/>
</dbReference>
<dbReference type="GO" id="GO:0016788">
    <property type="term" value="F:hydrolase activity, acting on ester bonds"/>
    <property type="evidence" value="ECO:0007669"/>
    <property type="project" value="UniProtKB-ARBA"/>
</dbReference>
<evidence type="ECO:0000313" key="2">
    <source>
        <dbReference type="EMBL" id="SHH40393.1"/>
    </source>
</evidence>
<name>A0A1M5SQZ5_9ALTE</name>
<dbReference type="Proteomes" id="UP000184520">
    <property type="component" value="Unassembled WGS sequence"/>
</dbReference>